<dbReference type="SUPFAM" id="SSF49373">
    <property type="entry name" value="Invasin/intimin cell-adhesion fragments"/>
    <property type="match status" value="2"/>
</dbReference>
<evidence type="ECO:0000313" key="2">
    <source>
        <dbReference type="EMBL" id="SPF31603.1"/>
    </source>
</evidence>
<reference evidence="3" key="1">
    <citation type="submission" date="2018-02" db="EMBL/GenBank/DDBJ databases">
        <authorList>
            <person name="Hausmann B."/>
        </authorList>
    </citation>
    <scope>NUCLEOTIDE SEQUENCE [LARGE SCALE GENOMIC DNA]</scope>
    <source>
        <strain evidence="3">Peat soil MAG SbA1</strain>
    </source>
</reference>
<dbReference type="Gene3D" id="2.60.40.10">
    <property type="entry name" value="Immunoglobulins"/>
    <property type="match status" value="3"/>
</dbReference>
<evidence type="ECO:0000313" key="3">
    <source>
        <dbReference type="Proteomes" id="UP000238701"/>
    </source>
</evidence>
<dbReference type="InterPro" id="IPR008964">
    <property type="entry name" value="Invasin/intimin_cell_adhesion"/>
</dbReference>
<gene>
    <name evidence="2" type="ORF">SBA1_100059</name>
</gene>
<accession>A0A2U3JW03</accession>
<dbReference type="Gene3D" id="3.40.390.10">
    <property type="entry name" value="Collagenase (Catalytic Domain)"/>
    <property type="match status" value="1"/>
</dbReference>
<feature type="domain" description="IPT/TIG" evidence="1">
    <location>
        <begin position="579"/>
        <end position="656"/>
    </location>
</feature>
<organism evidence="2 3">
    <name type="scientific">Candidatus Sulfotelmatobacter kueseliae</name>
    <dbReference type="NCBI Taxonomy" id="2042962"/>
    <lineage>
        <taxon>Bacteria</taxon>
        <taxon>Pseudomonadati</taxon>
        <taxon>Acidobacteriota</taxon>
        <taxon>Terriglobia</taxon>
        <taxon>Terriglobales</taxon>
        <taxon>Candidatus Korobacteraceae</taxon>
        <taxon>Candidatus Sulfotelmatobacter</taxon>
    </lineage>
</organism>
<proteinExistence type="predicted"/>
<evidence type="ECO:0000259" key="1">
    <source>
        <dbReference type="Pfam" id="PF01833"/>
    </source>
</evidence>
<protein>
    <submittedName>
        <fullName evidence="2">Putative lipoprotein</fullName>
    </submittedName>
</protein>
<dbReference type="InterPro" id="IPR013783">
    <property type="entry name" value="Ig-like_fold"/>
</dbReference>
<sequence length="1000" mass="101165">MTSMAFTARAFLFRLAVAVAVVFLFAMLSRAGGPESIAGTSYFDASATGQPLVWPQGQITYYTDQGDLSPVLPNASANSFVAGAFSQWTAVPTAALAATSGGQLAEDVTGSNITVSNGVITGPADITPSATGTPIGVVYDYDGSVTDALLGSGAGDSSQCFFNAAYGGNDNFGSAATYQHALIVINGQCALESPQLVDVEYRLVRVIGNVLGLGWSQVNLNVITGNPHPTAADYAGFPVMHYTDPVSCVPITTCYPNPYQLAMDDIAAISRLYPVTTQNQSNFPGKQVFSSAMARIYGSVWFTGPSGNSTQPMQGVNVVARWIDPSTGLPPRQYAASSVSGFLFTGNAGNPITGFDDALGNPFSQWGSDSTTVEGFFDLAGLQLPKGGSGQYQLAVEALDGTWSVGVGPYAPLLVAPSGSSAPITVTVTAGQEVEQDILMAGSAQPVPSWAASETWTAPAPIPSAGNWRGSLSGYGDVPYFLLPAQANRTLSVAVTALDQTGRASESKAQPVIGMWAASDPQGTAPPAFTSSSFNTVTFGMTRLDAQVATSGNFLIGISDLRGDGRPDYHYQAQVLYADSVSPARIGVSGGPVTVSGTGLAPGQTASVGTSAAPVLAVNAGQMILDAPPNSGGPESITITDPTTGGSTTMTNALTYGAAASDKIVLLNGHNPPTPVGTQAPYAVIVEVLASDGVTPVAGATIGWSATNGVQLSACSSSSSCTVTTDAGGGATTWLTPTMVGTATITATLAPGVYSPAESVNATLSATESSSDIGVSTTYLWISQGATVSAPLTARVLSNGVAQPSVTVNFKVVQGTGTLSAASATTNSTGYATVTLSVTGIAALVQVSACVAPANAPCQTIYANPVPLSQQQLEPVAGAGQVSTGQAFQPVVVRVTDSSSPPNPVLAAPVLFQTTVLRPGGSPPAGGNGETNPINPAMPVILSVTQTNATTDINGLASVTPSSGSFSPPLEVNVAVTAGTTAQLDDSLEVLPAPADGRLE</sequence>
<dbReference type="AlphaFoldDB" id="A0A2U3JW03"/>
<dbReference type="InterPro" id="IPR024079">
    <property type="entry name" value="MetalloPept_cat_dom_sf"/>
</dbReference>
<dbReference type="EMBL" id="OMOD01000002">
    <property type="protein sequence ID" value="SPF31603.1"/>
    <property type="molecule type" value="Genomic_DNA"/>
</dbReference>
<dbReference type="Proteomes" id="UP000238701">
    <property type="component" value="Unassembled WGS sequence"/>
</dbReference>
<dbReference type="Pfam" id="PF01833">
    <property type="entry name" value="TIG"/>
    <property type="match status" value="1"/>
</dbReference>
<dbReference type="InterPro" id="IPR002909">
    <property type="entry name" value="IPT_dom"/>
</dbReference>
<keyword evidence="2" id="KW-0449">Lipoprotein</keyword>
<dbReference type="GO" id="GO:0008237">
    <property type="term" value="F:metallopeptidase activity"/>
    <property type="evidence" value="ECO:0007669"/>
    <property type="project" value="InterPro"/>
</dbReference>
<name>A0A2U3JW03_9BACT</name>
<dbReference type="OrthoDB" id="99518at2"/>